<accession>A0ABP0VP69</accession>
<proteinExistence type="predicted"/>
<gene>
    <name evidence="1" type="ORF">CSSPJE1EN1_LOCUS358</name>
</gene>
<keyword evidence="2" id="KW-1185">Reference proteome</keyword>
<dbReference type="EMBL" id="OZ020096">
    <property type="protein sequence ID" value="CAK9254880.1"/>
    <property type="molecule type" value="Genomic_DNA"/>
</dbReference>
<sequence>MFIEGVSKEEGESACFSIVEVENLMGPVDSPEVLDDLELGNEESVEIKGWRGKLNNSKSSFYITPL</sequence>
<name>A0ABP0VP69_9BRYO</name>
<evidence type="ECO:0000313" key="2">
    <source>
        <dbReference type="Proteomes" id="UP001497444"/>
    </source>
</evidence>
<protein>
    <submittedName>
        <fullName evidence="1">Uncharacterized protein</fullName>
    </submittedName>
</protein>
<organism evidence="1 2">
    <name type="scientific">Sphagnum jensenii</name>
    <dbReference type="NCBI Taxonomy" id="128206"/>
    <lineage>
        <taxon>Eukaryota</taxon>
        <taxon>Viridiplantae</taxon>
        <taxon>Streptophyta</taxon>
        <taxon>Embryophyta</taxon>
        <taxon>Bryophyta</taxon>
        <taxon>Sphagnophytina</taxon>
        <taxon>Sphagnopsida</taxon>
        <taxon>Sphagnales</taxon>
        <taxon>Sphagnaceae</taxon>
        <taxon>Sphagnum</taxon>
    </lineage>
</organism>
<dbReference type="Proteomes" id="UP001497444">
    <property type="component" value="Chromosome 1"/>
</dbReference>
<reference evidence="1 2" key="1">
    <citation type="submission" date="2024-02" db="EMBL/GenBank/DDBJ databases">
        <authorList>
            <consortium name="ELIXIR-Norway"/>
            <consortium name="Elixir Norway"/>
        </authorList>
    </citation>
    <scope>NUCLEOTIDE SEQUENCE [LARGE SCALE GENOMIC DNA]</scope>
</reference>
<evidence type="ECO:0000313" key="1">
    <source>
        <dbReference type="EMBL" id="CAK9254880.1"/>
    </source>
</evidence>